<dbReference type="SMART" id="SM00034">
    <property type="entry name" value="CLECT"/>
    <property type="match status" value="1"/>
</dbReference>
<evidence type="ECO:0000256" key="5">
    <source>
        <dbReference type="ARBA" id="ARBA00023157"/>
    </source>
</evidence>
<keyword evidence="4" id="KW-0677">Repeat</keyword>
<evidence type="ECO:0000313" key="11">
    <source>
        <dbReference type="RefSeq" id="XP_019617070.1"/>
    </source>
</evidence>
<dbReference type="InterPro" id="IPR009030">
    <property type="entry name" value="Growth_fac_rcpt_cys_sf"/>
</dbReference>
<dbReference type="InterPro" id="IPR001304">
    <property type="entry name" value="C-type_lectin-like"/>
</dbReference>
<feature type="disulfide bond" evidence="7">
    <location>
        <begin position="196"/>
        <end position="205"/>
    </location>
</feature>
<feature type="disulfide bond" evidence="7">
    <location>
        <begin position="122"/>
        <end position="131"/>
    </location>
</feature>
<feature type="disulfide bond" evidence="7">
    <location>
        <begin position="159"/>
        <end position="168"/>
    </location>
</feature>
<dbReference type="InterPro" id="IPR016187">
    <property type="entry name" value="CTDL_fold"/>
</dbReference>
<keyword evidence="5 7" id="KW-1015">Disulfide bond</keyword>
<dbReference type="RefSeq" id="XP_019617070.1">
    <property type="nucleotide sequence ID" value="XM_019761511.1"/>
</dbReference>
<dbReference type="GO" id="GO:0005509">
    <property type="term" value="F:calcium ion binding"/>
    <property type="evidence" value="ECO:0007669"/>
    <property type="project" value="InterPro"/>
</dbReference>
<feature type="domain" description="EGF-like" evidence="8">
    <location>
        <begin position="208"/>
        <end position="243"/>
    </location>
</feature>
<sequence length="361" mass="40248">MTLDMLNESGNSWQVTSYMDNNSAFGEFIVDNTAPTLPVTKSSVTFEALSSSVTSLSTTELNECTNKPCLHGGCVNQDGGHKCTCSPGWTGQNCQRDLNECTKKPCLHGRCVNQDGGYKCTCSPGWTGQNCQRDIDECNNNPCQHGRCVNQDGGYKCTCSSGWTGQDCQHDVDECAKNLCQHGTCVNQDGEYQCTCSPGWTGRNCQKDVDECARNLCQHGTCVNQDGGYKCTCSPGWTGQNCRQALRCPAGWRKYNNHCYKLMTDRTSWSKAKLRCAKHGAILASIKDAKENRFITRRILNARADTYVWMGLYKQSGCWKWTDGSPINYRNWARGEPNNYLLANEECGHLYHKVCDFFLST</sequence>
<dbReference type="InterPro" id="IPR001881">
    <property type="entry name" value="EGF-like_Ca-bd_dom"/>
</dbReference>
<evidence type="ECO:0000259" key="8">
    <source>
        <dbReference type="PROSITE" id="PS50026"/>
    </source>
</evidence>
<gene>
    <name evidence="11" type="primary">LOC109464505</name>
</gene>
<dbReference type="PROSITE" id="PS50026">
    <property type="entry name" value="EGF_3"/>
    <property type="match status" value="5"/>
</dbReference>
<dbReference type="Pfam" id="PF25024">
    <property type="entry name" value="EGF_TEN"/>
    <property type="match status" value="1"/>
</dbReference>
<dbReference type="OrthoDB" id="430340at2759"/>
<feature type="disulfide bond" evidence="7">
    <location>
        <begin position="85"/>
        <end position="94"/>
    </location>
</feature>
<evidence type="ECO:0000256" key="2">
    <source>
        <dbReference type="ARBA" id="ARBA00022525"/>
    </source>
</evidence>
<evidence type="ECO:0000256" key="6">
    <source>
        <dbReference type="ARBA" id="ARBA00023180"/>
    </source>
</evidence>
<evidence type="ECO:0000256" key="4">
    <source>
        <dbReference type="ARBA" id="ARBA00022737"/>
    </source>
</evidence>
<dbReference type="PROSITE" id="PS00022">
    <property type="entry name" value="EGF_1"/>
    <property type="match status" value="5"/>
</dbReference>
<dbReference type="PROSITE" id="PS01186">
    <property type="entry name" value="EGF_2"/>
    <property type="match status" value="5"/>
</dbReference>
<dbReference type="InterPro" id="IPR000742">
    <property type="entry name" value="EGF"/>
</dbReference>
<keyword evidence="3 7" id="KW-0245">EGF-like domain</keyword>
<dbReference type="InterPro" id="IPR018097">
    <property type="entry name" value="EGF_Ca-bd_CS"/>
</dbReference>
<dbReference type="SUPFAM" id="SSF56436">
    <property type="entry name" value="C-type lectin-like"/>
    <property type="match status" value="1"/>
</dbReference>
<dbReference type="Gene3D" id="2.10.25.10">
    <property type="entry name" value="Laminin"/>
    <property type="match status" value="5"/>
</dbReference>
<feature type="domain" description="EGF-like" evidence="8">
    <location>
        <begin position="97"/>
        <end position="132"/>
    </location>
</feature>
<dbReference type="Proteomes" id="UP000515135">
    <property type="component" value="Unplaced"/>
</dbReference>
<dbReference type="AlphaFoldDB" id="A0A6P4XKI8"/>
<feature type="disulfide bond" evidence="7">
    <location>
        <begin position="212"/>
        <end position="222"/>
    </location>
</feature>
<dbReference type="KEGG" id="bbel:109464505"/>
<feature type="domain" description="EGF-like" evidence="8">
    <location>
        <begin position="171"/>
        <end position="206"/>
    </location>
</feature>
<reference evidence="11" key="1">
    <citation type="submission" date="2025-08" db="UniProtKB">
        <authorList>
            <consortium name="RefSeq"/>
        </authorList>
    </citation>
    <scope>IDENTIFICATION</scope>
    <source>
        <tissue evidence="11">Gonad</tissue>
    </source>
</reference>
<name>A0A6P4XKI8_BRABE</name>
<dbReference type="InterPro" id="IPR016186">
    <property type="entry name" value="C-type_lectin-like/link_sf"/>
</dbReference>
<evidence type="ECO:0000256" key="7">
    <source>
        <dbReference type="PROSITE-ProRule" id="PRU00076"/>
    </source>
</evidence>
<dbReference type="PROSITE" id="PS01187">
    <property type="entry name" value="EGF_CA"/>
    <property type="match status" value="2"/>
</dbReference>
<keyword evidence="6" id="KW-0325">Glycoprotein</keyword>
<evidence type="ECO:0000256" key="3">
    <source>
        <dbReference type="ARBA" id="ARBA00022536"/>
    </source>
</evidence>
<dbReference type="SUPFAM" id="SSF57184">
    <property type="entry name" value="Growth factor receptor domain"/>
    <property type="match status" value="2"/>
</dbReference>
<dbReference type="FunFam" id="3.10.100.10:FF:000094">
    <property type="entry name" value="Uncharacterized protein"/>
    <property type="match status" value="1"/>
</dbReference>
<feature type="disulfide bond" evidence="7">
    <location>
        <begin position="233"/>
        <end position="242"/>
    </location>
</feature>
<feature type="domain" description="EGF-like" evidence="8">
    <location>
        <begin position="134"/>
        <end position="169"/>
    </location>
</feature>
<protein>
    <submittedName>
        <fullName evidence="11">Fibropellin-1-like</fullName>
    </submittedName>
</protein>
<feature type="disulfide bond" evidence="7">
    <location>
        <begin position="64"/>
        <end position="74"/>
    </location>
</feature>
<feature type="disulfide bond" evidence="7">
    <location>
        <begin position="101"/>
        <end position="111"/>
    </location>
</feature>
<evidence type="ECO:0000313" key="10">
    <source>
        <dbReference type="Proteomes" id="UP000515135"/>
    </source>
</evidence>
<dbReference type="PANTHER" id="PTHR24040:SF13">
    <property type="entry name" value="FIBROPELLIN-1"/>
    <property type="match status" value="1"/>
</dbReference>
<dbReference type="InterPro" id="IPR000152">
    <property type="entry name" value="EGF-type_Asp/Asn_hydroxyl_site"/>
</dbReference>
<comment type="caution">
    <text evidence="7">Lacks conserved residue(s) required for the propagation of feature annotation.</text>
</comment>
<dbReference type="PROSITE" id="PS00010">
    <property type="entry name" value="ASX_HYDROXYL"/>
    <property type="match status" value="4"/>
</dbReference>
<feature type="domain" description="EGF-like" evidence="8">
    <location>
        <begin position="60"/>
        <end position="95"/>
    </location>
</feature>
<dbReference type="FunFam" id="2.10.25.10:FF:000901">
    <property type="entry name" value="Uncharacterized protein"/>
    <property type="match status" value="4"/>
</dbReference>
<dbReference type="PANTHER" id="PTHR24040">
    <property type="entry name" value="LAMININ G-LIKE DOMAIN-CONTAINING PROTEIN"/>
    <property type="match status" value="1"/>
</dbReference>
<feature type="domain" description="C-type lectin" evidence="9">
    <location>
        <begin position="255"/>
        <end position="351"/>
    </location>
</feature>
<evidence type="ECO:0000256" key="1">
    <source>
        <dbReference type="ARBA" id="ARBA00004613"/>
    </source>
</evidence>
<keyword evidence="2" id="KW-0964">Secreted</keyword>
<feature type="disulfide bond" evidence="7">
    <location>
        <begin position="138"/>
        <end position="148"/>
    </location>
</feature>
<dbReference type="PROSITE" id="PS50041">
    <property type="entry name" value="C_TYPE_LECTIN_2"/>
    <property type="match status" value="1"/>
</dbReference>
<accession>A0A6P4XKI8</accession>
<proteinExistence type="predicted"/>
<dbReference type="SMART" id="SM00179">
    <property type="entry name" value="EGF_CA"/>
    <property type="match status" value="5"/>
</dbReference>
<dbReference type="Pfam" id="PF00059">
    <property type="entry name" value="Lectin_C"/>
    <property type="match status" value="1"/>
</dbReference>
<dbReference type="FunFam" id="2.10.25.10:FF:000279">
    <property type="entry name" value="Neurogenic locus notch 1"/>
    <property type="match status" value="1"/>
</dbReference>
<dbReference type="GeneID" id="109464505"/>
<dbReference type="SMART" id="SM00181">
    <property type="entry name" value="EGF"/>
    <property type="match status" value="5"/>
</dbReference>
<organism evidence="10 11">
    <name type="scientific">Branchiostoma belcheri</name>
    <name type="common">Amphioxus</name>
    <dbReference type="NCBI Taxonomy" id="7741"/>
    <lineage>
        <taxon>Eukaryota</taxon>
        <taxon>Metazoa</taxon>
        <taxon>Chordata</taxon>
        <taxon>Cephalochordata</taxon>
        <taxon>Leptocardii</taxon>
        <taxon>Amphioxiformes</taxon>
        <taxon>Branchiostomatidae</taxon>
        <taxon>Branchiostoma</taxon>
    </lineage>
</organism>
<dbReference type="InterPro" id="IPR051145">
    <property type="entry name" value="GAS-SHBG-PROS"/>
</dbReference>
<evidence type="ECO:0000259" key="9">
    <source>
        <dbReference type="PROSITE" id="PS50041"/>
    </source>
</evidence>
<dbReference type="CDD" id="cd00054">
    <property type="entry name" value="EGF_CA"/>
    <property type="match status" value="5"/>
</dbReference>
<comment type="subcellular location">
    <subcellularLocation>
        <location evidence="1">Secreted</location>
    </subcellularLocation>
</comment>
<feature type="disulfide bond" evidence="7">
    <location>
        <begin position="175"/>
        <end position="185"/>
    </location>
</feature>
<keyword evidence="10" id="KW-1185">Reference proteome</keyword>
<dbReference type="Gene3D" id="3.10.100.10">
    <property type="entry name" value="Mannose-Binding Protein A, subunit A"/>
    <property type="match status" value="1"/>
</dbReference>
<dbReference type="GO" id="GO:0005576">
    <property type="term" value="C:extracellular region"/>
    <property type="evidence" value="ECO:0007669"/>
    <property type="project" value="UniProtKB-SubCell"/>
</dbReference>